<comment type="function">
    <text evidence="7">Catalyzes the conversion of caffeic acid to ferulic acid and of 5-hydroxyferulic acid to sinapic acid. The resulting products may subsequently be converted to the corresponding alcohols that are incorporated into lignins.</text>
</comment>
<keyword evidence="12" id="KW-1185">Reference proteome</keyword>
<evidence type="ECO:0000313" key="11">
    <source>
        <dbReference type="EMBL" id="KAK4601101.1"/>
    </source>
</evidence>
<feature type="domain" description="O-methyltransferase C-terminal" evidence="9">
    <location>
        <begin position="147"/>
        <end position="351"/>
    </location>
</feature>
<dbReference type="PANTHER" id="PTHR11746">
    <property type="entry name" value="O-METHYLTRANSFERASE"/>
    <property type="match status" value="1"/>
</dbReference>
<feature type="domain" description="O-methyltransferase dimerisation" evidence="10">
    <location>
        <begin position="23"/>
        <end position="118"/>
    </location>
</feature>
<proteinExistence type="predicted"/>
<protein>
    <recommendedName>
        <fullName evidence="6">caffeate O-methyltransferase</fullName>
        <ecNumber evidence="6">2.1.1.68</ecNumber>
    </recommendedName>
</protein>
<dbReference type="Gene3D" id="1.10.10.10">
    <property type="entry name" value="Winged helix-like DNA-binding domain superfamily/Winged helix DNA-binding domain"/>
    <property type="match status" value="1"/>
</dbReference>
<feature type="active site" description="Proton acceptor" evidence="8">
    <location>
        <position position="275"/>
    </location>
</feature>
<accession>A0AAN7G1D9</accession>
<evidence type="ECO:0000256" key="3">
    <source>
        <dbReference type="ARBA" id="ARBA00022679"/>
    </source>
</evidence>
<keyword evidence="5" id="KW-0438">Lignin biosynthesis</keyword>
<evidence type="ECO:0000313" key="12">
    <source>
        <dbReference type="Proteomes" id="UP001324115"/>
    </source>
</evidence>
<dbReference type="InterPro" id="IPR012967">
    <property type="entry name" value="COMT_dimerisation"/>
</dbReference>
<dbReference type="InterPro" id="IPR036390">
    <property type="entry name" value="WH_DNA-bd_sf"/>
</dbReference>
<sequence length="371" mass="40906">MSSKESQIGGSTNEEDSLSQYAMQLATASVLPMVLKAAIEIGVLEILDRAGPGALLSTSQIASQLPTHSNQDKSLLLDCMLKLLASHSVLTCSIATHQHDDQVSRLYGLAPVCKYFIKNQDGIGGSLAPLLDLFQDKVEMNTCHNRYHLKDAVLEGGLPFYKAYGMSAVEYIRKDDKFREIFKGSMKDFNALVMKKILEKYKGFEGLKLLVDVGGGDGTILNMIISKHPTIKGVNFDLASVLEKSPSYPGIEHVAGDMFVSIPKGDAIFMKWIVHGWDDKHCLKILKNCYEALPDQGKVILVDMVIPEAPATTGADKSLFQLYLFLMNTNPDGKERTEREFESLAKEAGFSSIQVACCAYNFSVVELYKNM</sequence>
<evidence type="ECO:0000259" key="9">
    <source>
        <dbReference type="Pfam" id="PF00891"/>
    </source>
</evidence>
<dbReference type="InterPro" id="IPR001077">
    <property type="entry name" value="COMT_C"/>
</dbReference>
<dbReference type="SUPFAM" id="SSF53335">
    <property type="entry name" value="S-adenosyl-L-methionine-dependent methyltransferases"/>
    <property type="match status" value="1"/>
</dbReference>
<evidence type="ECO:0000256" key="6">
    <source>
        <dbReference type="ARBA" id="ARBA00039011"/>
    </source>
</evidence>
<dbReference type="Pfam" id="PF08100">
    <property type="entry name" value="Dimerisation"/>
    <property type="match status" value="1"/>
</dbReference>
<comment type="caution">
    <text evidence="11">The sequence shown here is derived from an EMBL/GenBank/DDBJ whole genome shotgun (WGS) entry which is preliminary data.</text>
</comment>
<keyword evidence="3" id="KW-0808">Transferase</keyword>
<dbReference type="PIRSF" id="PIRSF005739">
    <property type="entry name" value="O-mtase"/>
    <property type="match status" value="1"/>
</dbReference>
<dbReference type="GO" id="GO:0009809">
    <property type="term" value="P:lignin biosynthetic process"/>
    <property type="evidence" value="ECO:0007669"/>
    <property type="project" value="UniProtKB-KW"/>
</dbReference>
<dbReference type="AlphaFoldDB" id="A0AAN7G1D9"/>
<comment type="pathway">
    <text evidence="1">Aromatic compound metabolism; phenylpropanoid biosynthesis.</text>
</comment>
<dbReference type="GO" id="GO:0046983">
    <property type="term" value="F:protein dimerization activity"/>
    <property type="evidence" value="ECO:0007669"/>
    <property type="project" value="InterPro"/>
</dbReference>
<dbReference type="EMBL" id="JAXUIC010000002">
    <property type="protein sequence ID" value="KAK4601101.1"/>
    <property type="molecule type" value="Genomic_DNA"/>
</dbReference>
<keyword evidence="2" id="KW-0489">Methyltransferase</keyword>
<evidence type="ECO:0000259" key="10">
    <source>
        <dbReference type="Pfam" id="PF08100"/>
    </source>
</evidence>
<dbReference type="InterPro" id="IPR029063">
    <property type="entry name" value="SAM-dependent_MTases_sf"/>
</dbReference>
<evidence type="ECO:0000256" key="8">
    <source>
        <dbReference type="PIRSR" id="PIRSR005739-1"/>
    </source>
</evidence>
<dbReference type="GO" id="GO:0032259">
    <property type="term" value="P:methylation"/>
    <property type="evidence" value="ECO:0007669"/>
    <property type="project" value="UniProtKB-KW"/>
</dbReference>
<keyword evidence="4" id="KW-0949">S-adenosyl-L-methionine</keyword>
<evidence type="ECO:0000256" key="2">
    <source>
        <dbReference type="ARBA" id="ARBA00022603"/>
    </source>
</evidence>
<dbReference type="FunFam" id="3.40.50.150:FF:000061">
    <property type="entry name" value="Caffeic acid O-methyltransferase"/>
    <property type="match status" value="1"/>
</dbReference>
<dbReference type="Pfam" id="PF00891">
    <property type="entry name" value="Methyltransf_2"/>
    <property type="match status" value="1"/>
</dbReference>
<dbReference type="EMBL" id="JAXUIC010000002">
    <property type="protein sequence ID" value="KAK4601102.1"/>
    <property type="molecule type" value="Genomic_DNA"/>
</dbReference>
<gene>
    <name evidence="11" type="ORF">RGQ29_010613</name>
</gene>
<dbReference type="InterPro" id="IPR016461">
    <property type="entry name" value="COMT-like"/>
</dbReference>
<name>A0AAN7G1D9_QUERU</name>
<dbReference type="Proteomes" id="UP001324115">
    <property type="component" value="Unassembled WGS sequence"/>
</dbReference>
<dbReference type="Gene3D" id="3.40.50.150">
    <property type="entry name" value="Vaccinia Virus protein VP39"/>
    <property type="match status" value="1"/>
</dbReference>
<dbReference type="EMBL" id="JAXUIC010000002">
    <property type="protein sequence ID" value="KAK4601103.1"/>
    <property type="molecule type" value="Genomic_DNA"/>
</dbReference>
<reference evidence="11 12" key="1">
    <citation type="journal article" date="2023" name="G3 (Bethesda)">
        <title>A haplotype-resolved chromosome-scale genome for Quercus rubra L. provides insights into the genetics of adaptive traits for red oak species.</title>
        <authorList>
            <person name="Kapoor B."/>
            <person name="Jenkins J."/>
            <person name="Schmutz J."/>
            <person name="Zhebentyayeva T."/>
            <person name="Kuelheim C."/>
            <person name="Coggeshall M."/>
            <person name="Heim C."/>
            <person name="Lasky J.R."/>
            <person name="Leites L."/>
            <person name="Islam-Faridi N."/>
            <person name="Romero-Severson J."/>
            <person name="DeLeo V.L."/>
            <person name="Lucas S.M."/>
            <person name="Lazic D."/>
            <person name="Gailing O."/>
            <person name="Carlson J."/>
            <person name="Staton M."/>
        </authorList>
    </citation>
    <scope>NUCLEOTIDE SEQUENCE [LARGE SCALE GENOMIC DNA]</scope>
    <source>
        <strain evidence="11">Pseudo-F2</strain>
    </source>
</reference>
<dbReference type="SUPFAM" id="SSF46785">
    <property type="entry name" value="Winged helix' DNA-binding domain"/>
    <property type="match status" value="1"/>
</dbReference>
<evidence type="ECO:0000256" key="7">
    <source>
        <dbReference type="ARBA" id="ARBA00045231"/>
    </source>
</evidence>
<evidence type="ECO:0000256" key="5">
    <source>
        <dbReference type="ARBA" id="ARBA00022733"/>
    </source>
</evidence>
<dbReference type="InterPro" id="IPR036388">
    <property type="entry name" value="WH-like_DNA-bd_sf"/>
</dbReference>
<dbReference type="EC" id="2.1.1.68" evidence="6"/>
<dbReference type="GO" id="GO:0047763">
    <property type="term" value="F:caffeate O-methyltransferase activity"/>
    <property type="evidence" value="ECO:0007669"/>
    <property type="project" value="UniProtKB-EC"/>
</dbReference>
<organism evidence="11 12">
    <name type="scientific">Quercus rubra</name>
    <name type="common">Northern red oak</name>
    <name type="synonym">Quercus borealis</name>
    <dbReference type="NCBI Taxonomy" id="3512"/>
    <lineage>
        <taxon>Eukaryota</taxon>
        <taxon>Viridiplantae</taxon>
        <taxon>Streptophyta</taxon>
        <taxon>Embryophyta</taxon>
        <taxon>Tracheophyta</taxon>
        <taxon>Spermatophyta</taxon>
        <taxon>Magnoliopsida</taxon>
        <taxon>eudicotyledons</taxon>
        <taxon>Gunneridae</taxon>
        <taxon>Pentapetalae</taxon>
        <taxon>rosids</taxon>
        <taxon>fabids</taxon>
        <taxon>Fagales</taxon>
        <taxon>Fagaceae</taxon>
        <taxon>Quercus</taxon>
    </lineage>
</organism>
<dbReference type="PROSITE" id="PS51683">
    <property type="entry name" value="SAM_OMT_II"/>
    <property type="match status" value="1"/>
</dbReference>
<dbReference type="FunFam" id="1.10.10.10:FF:000357">
    <property type="entry name" value="Caffeic acid 3-O-methyltransferase"/>
    <property type="match status" value="1"/>
</dbReference>
<evidence type="ECO:0000256" key="1">
    <source>
        <dbReference type="ARBA" id="ARBA00004928"/>
    </source>
</evidence>
<evidence type="ECO:0000256" key="4">
    <source>
        <dbReference type="ARBA" id="ARBA00022691"/>
    </source>
</evidence>